<comment type="cofactor">
    <cofactor evidence="1 7">
        <name>Zn(2+)</name>
        <dbReference type="ChEBI" id="CHEBI:29105"/>
    </cofactor>
</comment>
<dbReference type="SUPFAM" id="SSF53927">
    <property type="entry name" value="Cytidine deaminase-like"/>
    <property type="match status" value="1"/>
</dbReference>
<dbReference type="InterPro" id="IPR015517">
    <property type="entry name" value="dCMP_deaminase-rel"/>
</dbReference>
<dbReference type="GO" id="GO:0005737">
    <property type="term" value="C:cytoplasm"/>
    <property type="evidence" value="ECO:0007669"/>
    <property type="project" value="TreeGrafter"/>
</dbReference>
<keyword evidence="4" id="KW-0378">Hydrolase</keyword>
<feature type="binding site" evidence="7">
    <location>
        <position position="121"/>
    </location>
    <ligand>
        <name>Zn(2+)</name>
        <dbReference type="ChEBI" id="CHEBI:29105"/>
        <note>catalytic</note>
    </ligand>
</feature>
<evidence type="ECO:0000256" key="3">
    <source>
        <dbReference type="ARBA" id="ARBA00022723"/>
    </source>
</evidence>
<dbReference type="GO" id="GO:0006220">
    <property type="term" value="P:pyrimidine nucleotide metabolic process"/>
    <property type="evidence" value="ECO:0007669"/>
    <property type="project" value="InterPro"/>
</dbReference>
<dbReference type="GO" id="GO:0008270">
    <property type="term" value="F:zinc ion binding"/>
    <property type="evidence" value="ECO:0007669"/>
    <property type="project" value="InterPro"/>
</dbReference>
<evidence type="ECO:0000259" key="8">
    <source>
        <dbReference type="PROSITE" id="PS51747"/>
    </source>
</evidence>
<dbReference type="InterPro" id="IPR016473">
    <property type="entry name" value="dCMP_deaminase"/>
</dbReference>
<evidence type="ECO:0000256" key="1">
    <source>
        <dbReference type="ARBA" id="ARBA00001947"/>
    </source>
</evidence>
<dbReference type="AlphaFoldDB" id="A0A2H0UQU9"/>
<feature type="binding site" evidence="7">
    <location>
        <position position="124"/>
    </location>
    <ligand>
        <name>Zn(2+)</name>
        <dbReference type="ChEBI" id="CHEBI:29105"/>
        <note>catalytic</note>
    </ligand>
</feature>
<name>A0A2H0UQU9_9BACT</name>
<accession>A0A2H0UQU9</accession>
<dbReference type="PROSITE" id="PS51747">
    <property type="entry name" value="CYT_DCMP_DEAMINASES_2"/>
    <property type="match status" value="1"/>
</dbReference>
<evidence type="ECO:0000313" key="9">
    <source>
        <dbReference type="EMBL" id="PIR88767.1"/>
    </source>
</evidence>
<evidence type="ECO:0000256" key="7">
    <source>
        <dbReference type="PIRSR" id="PIRSR006019-2"/>
    </source>
</evidence>
<dbReference type="GO" id="GO:0004132">
    <property type="term" value="F:dCMP deaminase activity"/>
    <property type="evidence" value="ECO:0007669"/>
    <property type="project" value="InterPro"/>
</dbReference>
<protein>
    <submittedName>
        <fullName evidence="9">Deaminase</fullName>
    </submittedName>
</protein>
<evidence type="ECO:0000256" key="6">
    <source>
        <dbReference type="PIRSR" id="PIRSR006019-1"/>
    </source>
</evidence>
<dbReference type="InterPro" id="IPR002125">
    <property type="entry name" value="CMP_dCMP_dom"/>
</dbReference>
<dbReference type="PIRSF" id="PIRSF006019">
    <property type="entry name" value="dCMP_deaminase"/>
    <property type="match status" value="1"/>
</dbReference>
<comment type="caution">
    <text evidence="9">The sequence shown here is derived from an EMBL/GenBank/DDBJ whole genome shotgun (WGS) entry which is preliminary data.</text>
</comment>
<dbReference type="InterPro" id="IPR035105">
    <property type="entry name" value="Deoxycytidylate_deaminase_dom"/>
</dbReference>
<organism evidence="9 10">
    <name type="scientific">Candidatus Harrisonbacteria bacterium CG10_big_fil_rev_8_21_14_0_10_44_23</name>
    <dbReference type="NCBI Taxonomy" id="1974585"/>
    <lineage>
        <taxon>Bacteria</taxon>
        <taxon>Candidatus Harrisoniibacteriota</taxon>
    </lineage>
</organism>
<proteinExistence type="inferred from homology"/>
<sequence length="169" mass="18469">MPKKKTATKKKLSNARPDWDVYFMDMAHMAATRATCDRGVDLKFRKGRKGVGAILVRDKNILASGYNGSPKGMAHCDDAGHEMVDGHCIRTIHAEANAIAQAAKNGVDINGATVYTTGSPCYDCFKILINAGIIRVVYGLFYNSRYEMSKKVLGLAKGAKIKMKHISTL</sequence>
<feature type="active site" description="Proton donor" evidence="6">
    <location>
        <position position="95"/>
    </location>
</feature>
<dbReference type="Pfam" id="PF00383">
    <property type="entry name" value="dCMP_cyt_deam_1"/>
    <property type="match status" value="1"/>
</dbReference>
<dbReference type="InterPro" id="IPR016193">
    <property type="entry name" value="Cytidine_deaminase-like"/>
</dbReference>
<dbReference type="InterPro" id="IPR016192">
    <property type="entry name" value="APOBEC/CMP_deaminase_Zn-bd"/>
</dbReference>
<feature type="domain" description="CMP/dCMP-type deaminase" evidence="8">
    <location>
        <begin position="18"/>
        <end position="169"/>
    </location>
</feature>
<gene>
    <name evidence="9" type="ORF">COU09_00530</name>
</gene>
<dbReference type="PROSITE" id="PS00903">
    <property type="entry name" value="CYT_DCMP_DEAMINASES_1"/>
    <property type="match status" value="1"/>
</dbReference>
<evidence type="ECO:0000313" key="10">
    <source>
        <dbReference type="Proteomes" id="UP000229615"/>
    </source>
</evidence>
<dbReference type="Proteomes" id="UP000229615">
    <property type="component" value="Unassembled WGS sequence"/>
</dbReference>
<dbReference type="CDD" id="cd01286">
    <property type="entry name" value="deoxycytidylate_deaminase"/>
    <property type="match status" value="1"/>
</dbReference>
<dbReference type="PANTHER" id="PTHR11086:SF18">
    <property type="entry name" value="DEOXYCYTIDYLATE DEAMINASE"/>
    <property type="match status" value="1"/>
</dbReference>
<feature type="binding site" evidence="7">
    <location>
        <position position="93"/>
    </location>
    <ligand>
        <name>Zn(2+)</name>
        <dbReference type="ChEBI" id="CHEBI:29105"/>
        <note>catalytic</note>
    </ligand>
</feature>
<keyword evidence="5 7" id="KW-0862">Zinc</keyword>
<dbReference type="PANTHER" id="PTHR11086">
    <property type="entry name" value="DEOXYCYTIDYLATE DEAMINASE-RELATED"/>
    <property type="match status" value="1"/>
</dbReference>
<reference evidence="10" key="1">
    <citation type="submission" date="2017-09" db="EMBL/GenBank/DDBJ databases">
        <title>Depth-based differentiation of microbial function through sediment-hosted aquifers and enrichment of novel symbionts in the deep terrestrial subsurface.</title>
        <authorList>
            <person name="Probst A.J."/>
            <person name="Ladd B."/>
            <person name="Jarett J.K."/>
            <person name="Geller-Mcgrath D.E."/>
            <person name="Sieber C.M.K."/>
            <person name="Emerson J.B."/>
            <person name="Anantharaman K."/>
            <person name="Thomas B.C."/>
            <person name="Malmstrom R."/>
            <person name="Stieglmeier M."/>
            <person name="Klingl A."/>
            <person name="Woyke T."/>
            <person name="Ryan C.M."/>
            <person name="Banfield J.F."/>
        </authorList>
    </citation>
    <scope>NUCLEOTIDE SEQUENCE [LARGE SCALE GENOMIC DNA]</scope>
</reference>
<evidence type="ECO:0000256" key="2">
    <source>
        <dbReference type="ARBA" id="ARBA00006576"/>
    </source>
</evidence>
<comment type="similarity">
    <text evidence="2">Belongs to the cytidine and deoxycytidylate deaminase family.</text>
</comment>
<keyword evidence="3 7" id="KW-0479">Metal-binding</keyword>
<evidence type="ECO:0000256" key="5">
    <source>
        <dbReference type="ARBA" id="ARBA00022833"/>
    </source>
</evidence>
<dbReference type="EMBL" id="PFBB01000005">
    <property type="protein sequence ID" value="PIR88767.1"/>
    <property type="molecule type" value="Genomic_DNA"/>
</dbReference>
<evidence type="ECO:0000256" key="4">
    <source>
        <dbReference type="ARBA" id="ARBA00022801"/>
    </source>
</evidence>
<dbReference type="Gene3D" id="3.40.140.10">
    <property type="entry name" value="Cytidine Deaminase, domain 2"/>
    <property type="match status" value="1"/>
</dbReference>